<protein>
    <submittedName>
        <fullName evidence="13">D-alanyl-D-alanine carboxypeptidase</fullName>
    </submittedName>
</protein>
<evidence type="ECO:0000256" key="1">
    <source>
        <dbReference type="ARBA" id="ARBA00007164"/>
    </source>
</evidence>
<feature type="active site" description="Proton acceptor" evidence="7">
    <location>
        <position position="58"/>
    </location>
</feature>
<dbReference type="InterPro" id="IPR007730">
    <property type="entry name" value="SPOR-like_dom"/>
</dbReference>
<feature type="binding site" evidence="8">
    <location>
        <position position="217"/>
    </location>
    <ligand>
        <name>substrate</name>
    </ligand>
</feature>
<dbReference type="GO" id="GO:0008360">
    <property type="term" value="P:regulation of cell shape"/>
    <property type="evidence" value="ECO:0007669"/>
    <property type="project" value="UniProtKB-KW"/>
</dbReference>
<dbReference type="InterPro" id="IPR036680">
    <property type="entry name" value="SPOR-like_sf"/>
</dbReference>
<dbReference type="GO" id="GO:0009252">
    <property type="term" value="P:peptidoglycan biosynthetic process"/>
    <property type="evidence" value="ECO:0007669"/>
    <property type="project" value="UniProtKB-KW"/>
</dbReference>
<dbReference type="Gene3D" id="3.30.70.1070">
    <property type="entry name" value="Sporulation related repeat"/>
    <property type="match status" value="1"/>
</dbReference>
<keyword evidence="6" id="KW-0961">Cell wall biogenesis/degradation</keyword>
<keyword evidence="13" id="KW-0645">Protease</keyword>
<evidence type="ECO:0000256" key="9">
    <source>
        <dbReference type="RuleBase" id="RU004016"/>
    </source>
</evidence>
<gene>
    <name evidence="13" type="ORF">SAMN07250955_10585</name>
</gene>
<proteinExistence type="inferred from homology"/>
<dbReference type="Pfam" id="PF05036">
    <property type="entry name" value="SPOR"/>
    <property type="match status" value="1"/>
</dbReference>
<dbReference type="InterPro" id="IPR001967">
    <property type="entry name" value="Peptidase_S11_N"/>
</dbReference>
<keyword evidence="13" id="KW-0121">Carboxypeptidase</keyword>
<dbReference type="InterPro" id="IPR018044">
    <property type="entry name" value="Peptidase_S11"/>
</dbReference>
<name>A0A212R2V0_9PROT</name>
<accession>A0A212R2V0</accession>
<dbReference type="GO" id="GO:0071555">
    <property type="term" value="P:cell wall organization"/>
    <property type="evidence" value="ECO:0007669"/>
    <property type="project" value="UniProtKB-KW"/>
</dbReference>
<dbReference type="PANTHER" id="PTHR21581:SF6">
    <property type="entry name" value="TRAFFICKING PROTEIN PARTICLE COMPLEX SUBUNIT 12"/>
    <property type="match status" value="1"/>
</dbReference>
<dbReference type="InterPro" id="IPR012338">
    <property type="entry name" value="Beta-lactam/transpept-like"/>
</dbReference>
<sequence length="443" mass="47174">MPKSMRSGSVWVGAILLVLLTATSAIARTTYIVVDHLSGSIISSDGADEVNYPASLTKMMTLYLLFDALEQHRLTLDSPIHISAHAASMPPTKMGLKPGSTIRVEDAIYAVIIRSANDVAAAIGEELGGSEQRFAQIMTRTARQIGMRSTTFRNASGLPDDQQVTTARDIATLARHLISDHPTYYHYFSAEGFNFRGRRINTHNPLVITYKGMDGLKTGYIHAAGYNLASSAVRDGRRLVGVILGGQSTAQRNQTMVRLLDAAWNSVPQKPMVAGLSRNTTVASTSTETIPVSGRQVYIAKAAPQFVAPNDSVQGFVDASTPMPQAGGEEAATRRSVRSRPTPPAASVATKSRRATTGAFALQVGAFKQRSSALDMAKTSMKSLRGLPSGAGVDVARASRGKAVYLARIVGLDRAAADRACAVLKKSSHQCFVVPAGEIMAAN</sequence>
<dbReference type="RefSeq" id="WP_088561102.1">
    <property type="nucleotide sequence ID" value="NZ_FYEH01000005.1"/>
</dbReference>
<dbReference type="SUPFAM" id="SSF56601">
    <property type="entry name" value="beta-lactamase/transpeptidase-like"/>
    <property type="match status" value="1"/>
</dbReference>
<dbReference type="GO" id="GO:0009002">
    <property type="term" value="F:serine-type D-Ala-D-Ala carboxypeptidase activity"/>
    <property type="evidence" value="ECO:0007669"/>
    <property type="project" value="InterPro"/>
</dbReference>
<feature type="region of interest" description="Disordered" evidence="10">
    <location>
        <begin position="321"/>
        <end position="352"/>
    </location>
</feature>
<dbReference type="PRINTS" id="PR00725">
    <property type="entry name" value="DADACBPTASE1"/>
</dbReference>
<feature type="active site" evidence="7">
    <location>
        <position position="115"/>
    </location>
</feature>
<keyword evidence="14" id="KW-1185">Reference proteome</keyword>
<feature type="active site" description="Acyl-ester intermediate" evidence="7">
    <location>
        <position position="55"/>
    </location>
</feature>
<comment type="similarity">
    <text evidence="1 9">Belongs to the peptidase S11 family.</text>
</comment>
<keyword evidence="3" id="KW-0378">Hydrolase</keyword>
<evidence type="ECO:0000256" key="5">
    <source>
        <dbReference type="ARBA" id="ARBA00022984"/>
    </source>
</evidence>
<dbReference type="GO" id="GO:0006508">
    <property type="term" value="P:proteolysis"/>
    <property type="evidence" value="ECO:0007669"/>
    <property type="project" value="InterPro"/>
</dbReference>
<keyword evidence="4" id="KW-0133">Cell shape</keyword>
<dbReference type="EMBL" id="FYEH01000005">
    <property type="protein sequence ID" value="SNB66320.1"/>
    <property type="molecule type" value="Genomic_DNA"/>
</dbReference>
<evidence type="ECO:0000259" key="11">
    <source>
        <dbReference type="Pfam" id="PF00768"/>
    </source>
</evidence>
<evidence type="ECO:0000256" key="8">
    <source>
        <dbReference type="PIRSR" id="PIRSR618044-2"/>
    </source>
</evidence>
<organism evidence="13 14">
    <name type="scientific">Arboricoccus pini</name>
    <dbReference type="NCBI Taxonomy" id="1963835"/>
    <lineage>
        <taxon>Bacteria</taxon>
        <taxon>Pseudomonadati</taxon>
        <taxon>Pseudomonadota</taxon>
        <taxon>Alphaproteobacteria</taxon>
        <taxon>Geminicoccales</taxon>
        <taxon>Geminicoccaceae</taxon>
        <taxon>Arboricoccus</taxon>
    </lineage>
</organism>
<dbReference type="OrthoDB" id="9795979at2"/>
<dbReference type="Pfam" id="PF00768">
    <property type="entry name" value="Peptidase_S11"/>
    <property type="match status" value="1"/>
</dbReference>
<reference evidence="13 14" key="1">
    <citation type="submission" date="2017-06" db="EMBL/GenBank/DDBJ databases">
        <authorList>
            <person name="Kim H.J."/>
            <person name="Triplett B.A."/>
        </authorList>
    </citation>
    <scope>NUCLEOTIDE SEQUENCE [LARGE SCALE GENOMIC DNA]</scope>
    <source>
        <strain evidence="13 14">B29T1</strain>
    </source>
</reference>
<dbReference type="GO" id="GO:0042834">
    <property type="term" value="F:peptidoglycan binding"/>
    <property type="evidence" value="ECO:0007669"/>
    <property type="project" value="InterPro"/>
</dbReference>
<evidence type="ECO:0000256" key="10">
    <source>
        <dbReference type="SAM" id="MobiDB-lite"/>
    </source>
</evidence>
<evidence type="ECO:0000313" key="14">
    <source>
        <dbReference type="Proteomes" id="UP000197065"/>
    </source>
</evidence>
<evidence type="ECO:0000256" key="3">
    <source>
        <dbReference type="ARBA" id="ARBA00022801"/>
    </source>
</evidence>
<keyword evidence="5" id="KW-0573">Peptidoglycan synthesis</keyword>
<evidence type="ECO:0000256" key="4">
    <source>
        <dbReference type="ARBA" id="ARBA00022960"/>
    </source>
</evidence>
<evidence type="ECO:0000313" key="13">
    <source>
        <dbReference type="EMBL" id="SNB66320.1"/>
    </source>
</evidence>
<keyword evidence="2" id="KW-0732">Signal</keyword>
<dbReference type="AlphaFoldDB" id="A0A212R2V0"/>
<feature type="domain" description="SPOR" evidence="12">
    <location>
        <begin position="357"/>
        <end position="435"/>
    </location>
</feature>
<dbReference type="Gene3D" id="3.40.710.10">
    <property type="entry name" value="DD-peptidase/beta-lactamase superfamily"/>
    <property type="match status" value="1"/>
</dbReference>
<evidence type="ECO:0000256" key="6">
    <source>
        <dbReference type="ARBA" id="ARBA00023316"/>
    </source>
</evidence>
<evidence type="ECO:0000256" key="2">
    <source>
        <dbReference type="ARBA" id="ARBA00022729"/>
    </source>
</evidence>
<feature type="domain" description="Peptidase S11 D-alanyl-D-alanine carboxypeptidase A N-terminal" evidence="11">
    <location>
        <begin position="24"/>
        <end position="247"/>
    </location>
</feature>
<dbReference type="Proteomes" id="UP000197065">
    <property type="component" value="Unassembled WGS sequence"/>
</dbReference>
<evidence type="ECO:0000259" key="12">
    <source>
        <dbReference type="Pfam" id="PF05036"/>
    </source>
</evidence>
<evidence type="ECO:0000256" key="7">
    <source>
        <dbReference type="PIRSR" id="PIRSR618044-1"/>
    </source>
</evidence>
<dbReference type="PANTHER" id="PTHR21581">
    <property type="entry name" value="D-ALANYL-D-ALANINE CARBOXYPEPTIDASE"/>
    <property type="match status" value="1"/>
</dbReference>